<protein>
    <submittedName>
        <fullName evidence="2">Uncharacterized protein</fullName>
    </submittedName>
</protein>
<keyword evidence="3" id="KW-1185">Reference proteome</keyword>
<organism evidence="2 3">
    <name type="scientific">Lasallia pustulata</name>
    <dbReference type="NCBI Taxonomy" id="136370"/>
    <lineage>
        <taxon>Eukaryota</taxon>
        <taxon>Fungi</taxon>
        <taxon>Dikarya</taxon>
        <taxon>Ascomycota</taxon>
        <taxon>Pezizomycotina</taxon>
        <taxon>Lecanoromycetes</taxon>
        <taxon>OSLEUM clade</taxon>
        <taxon>Umbilicariomycetidae</taxon>
        <taxon>Umbilicariales</taxon>
        <taxon>Umbilicariaceae</taxon>
        <taxon>Lasallia</taxon>
    </lineage>
</organism>
<reference evidence="3" key="1">
    <citation type="submission" date="2017-03" db="EMBL/GenBank/DDBJ databases">
        <authorList>
            <person name="Sharma R."/>
            <person name="Thines M."/>
        </authorList>
    </citation>
    <scope>NUCLEOTIDE SEQUENCE [LARGE SCALE GENOMIC DNA]</scope>
</reference>
<feature type="compositionally biased region" description="Polar residues" evidence="1">
    <location>
        <begin position="24"/>
        <end position="42"/>
    </location>
</feature>
<evidence type="ECO:0000313" key="2">
    <source>
        <dbReference type="EMBL" id="SLM33342.1"/>
    </source>
</evidence>
<proteinExistence type="predicted"/>
<name>A0A1W5CRC3_9LECA</name>
<dbReference type="AlphaFoldDB" id="A0A1W5CRC3"/>
<evidence type="ECO:0000313" key="3">
    <source>
        <dbReference type="Proteomes" id="UP000192927"/>
    </source>
</evidence>
<evidence type="ECO:0000256" key="1">
    <source>
        <dbReference type="SAM" id="MobiDB-lite"/>
    </source>
</evidence>
<dbReference type="EMBL" id="FWEW01000026">
    <property type="protein sequence ID" value="SLM33342.1"/>
    <property type="molecule type" value="Genomic_DNA"/>
</dbReference>
<feature type="region of interest" description="Disordered" evidence="1">
    <location>
        <begin position="1"/>
        <end position="78"/>
    </location>
</feature>
<accession>A0A1W5CRC3</accession>
<sequence>MATLAPLSSPMRQPFGSLDGSRLRNLTNVKNRQNALPTTLSSPVKRRYSPSTFDDVDSENIDPSVFGSPTKKSKSFDGTPSKLIKWSQFVLTNVSPAPSTFTKPAITPTRLNTPQPPLGLKRKIAKPSSAPAATGRSPKSNRMGILSRRRVSASPFTRIDQPMFAGGRSQEVVPFSIDAALSGTVLSYKAKPQPPVEASTLEDSIPKGWMFEIHEDTAKEEMGNLMEHSTCTLDISDDKCRQAAKDDRGKENIPPLDFPGSLSRSVAATARPVARHDMTDEPRSPLDNLNARDYWAEGCDELVVRLLASD</sequence>
<dbReference type="Proteomes" id="UP000192927">
    <property type="component" value="Unassembled WGS sequence"/>
</dbReference>
<feature type="region of interest" description="Disordered" evidence="1">
    <location>
        <begin position="101"/>
        <end position="143"/>
    </location>
</feature>